<evidence type="ECO:0008006" key="14">
    <source>
        <dbReference type="Google" id="ProtNLM"/>
    </source>
</evidence>
<evidence type="ECO:0000256" key="7">
    <source>
        <dbReference type="PROSITE-ProRule" id="PRU00175"/>
    </source>
</evidence>
<dbReference type="InterPro" id="IPR018957">
    <property type="entry name" value="Znf_C3HC4_RING-type"/>
</dbReference>
<evidence type="ECO:0000313" key="13">
    <source>
        <dbReference type="Proteomes" id="UP000027730"/>
    </source>
</evidence>
<dbReference type="SUPFAM" id="SSF50044">
    <property type="entry name" value="SH3-domain"/>
    <property type="match status" value="1"/>
</dbReference>
<evidence type="ECO:0000259" key="10">
    <source>
        <dbReference type="PROSITE" id="PS50002"/>
    </source>
</evidence>
<dbReference type="SUPFAM" id="SSF57850">
    <property type="entry name" value="RING/U-box"/>
    <property type="match status" value="2"/>
</dbReference>
<dbReference type="InterPro" id="IPR052256">
    <property type="entry name" value="E3_ubiquitin-ligase_CHFR"/>
</dbReference>
<evidence type="ECO:0000256" key="1">
    <source>
        <dbReference type="ARBA" id="ARBA00008649"/>
    </source>
</evidence>
<dbReference type="PROSITE" id="PS50089">
    <property type="entry name" value="ZF_RING_2"/>
    <property type="match status" value="1"/>
</dbReference>
<organism evidence="12 13">
    <name type="scientific">Aureobasidium namibiae CBS 147.97</name>
    <dbReference type="NCBI Taxonomy" id="1043004"/>
    <lineage>
        <taxon>Eukaryota</taxon>
        <taxon>Fungi</taxon>
        <taxon>Dikarya</taxon>
        <taxon>Ascomycota</taxon>
        <taxon>Pezizomycotina</taxon>
        <taxon>Dothideomycetes</taxon>
        <taxon>Dothideomycetidae</taxon>
        <taxon>Dothideales</taxon>
        <taxon>Saccotheciaceae</taxon>
        <taxon>Aureobasidium</taxon>
    </lineage>
</organism>
<evidence type="ECO:0000256" key="3">
    <source>
        <dbReference type="ARBA" id="ARBA00022723"/>
    </source>
</evidence>
<dbReference type="SMART" id="SM00184">
    <property type="entry name" value="RING"/>
    <property type="match status" value="1"/>
</dbReference>
<keyword evidence="3" id="KW-0479">Metal-binding</keyword>
<dbReference type="Proteomes" id="UP000027730">
    <property type="component" value="Unassembled WGS sequence"/>
</dbReference>
<dbReference type="PROSITE" id="PS00518">
    <property type="entry name" value="ZF_RING_1"/>
    <property type="match status" value="1"/>
</dbReference>
<keyword evidence="4 7" id="KW-0863">Zinc-finger</keyword>
<dbReference type="HOGENOM" id="CLU_005224_1_0_1"/>
<feature type="compositionally biased region" description="Low complexity" evidence="9">
    <location>
        <begin position="662"/>
        <end position="679"/>
    </location>
</feature>
<dbReference type="InterPro" id="IPR001841">
    <property type="entry name" value="Znf_RING"/>
</dbReference>
<dbReference type="InterPro" id="IPR036028">
    <property type="entry name" value="SH3-like_dom_sf"/>
</dbReference>
<dbReference type="SMART" id="SM00326">
    <property type="entry name" value="SH3"/>
    <property type="match status" value="1"/>
</dbReference>
<feature type="domain" description="SH3" evidence="10">
    <location>
        <begin position="688"/>
        <end position="747"/>
    </location>
</feature>
<feature type="compositionally biased region" description="Basic residues" evidence="9">
    <location>
        <begin position="263"/>
        <end position="286"/>
    </location>
</feature>
<dbReference type="OrthoDB" id="1305878at2759"/>
<dbReference type="GO" id="GO:0004842">
    <property type="term" value="F:ubiquitin-protein transferase activity"/>
    <property type="evidence" value="ECO:0007669"/>
    <property type="project" value="TreeGrafter"/>
</dbReference>
<dbReference type="STRING" id="1043004.A0A074WMA2"/>
<dbReference type="Gene3D" id="2.30.30.40">
    <property type="entry name" value="SH3 Domains"/>
    <property type="match status" value="1"/>
</dbReference>
<dbReference type="InterPro" id="IPR001452">
    <property type="entry name" value="SH3_domain"/>
</dbReference>
<evidence type="ECO:0000256" key="5">
    <source>
        <dbReference type="ARBA" id="ARBA00022833"/>
    </source>
</evidence>
<feature type="compositionally biased region" description="Low complexity" evidence="9">
    <location>
        <begin position="287"/>
        <end position="300"/>
    </location>
</feature>
<dbReference type="GO" id="GO:0016567">
    <property type="term" value="P:protein ubiquitination"/>
    <property type="evidence" value="ECO:0007669"/>
    <property type="project" value="TreeGrafter"/>
</dbReference>
<keyword evidence="13" id="KW-1185">Reference proteome</keyword>
<dbReference type="InterPro" id="IPR013083">
    <property type="entry name" value="Znf_RING/FYVE/PHD"/>
</dbReference>
<dbReference type="InterPro" id="IPR043145">
    <property type="entry name" value="Znf_ZZ_sf"/>
</dbReference>
<dbReference type="InterPro" id="IPR017907">
    <property type="entry name" value="Znf_RING_CS"/>
</dbReference>
<evidence type="ECO:0000256" key="4">
    <source>
        <dbReference type="ARBA" id="ARBA00022771"/>
    </source>
</evidence>
<dbReference type="Pfam" id="PF00097">
    <property type="entry name" value="zf-C3HC4"/>
    <property type="match status" value="1"/>
</dbReference>
<keyword evidence="5" id="KW-0862">Zinc</keyword>
<dbReference type="GO" id="GO:0008270">
    <property type="term" value="F:zinc ion binding"/>
    <property type="evidence" value="ECO:0007669"/>
    <property type="project" value="UniProtKB-KW"/>
</dbReference>
<evidence type="ECO:0000313" key="12">
    <source>
        <dbReference type="EMBL" id="KEQ70907.1"/>
    </source>
</evidence>
<evidence type="ECO:0000259" key="11">
    <source>
        <dbReference type="PROSITE" id="PS50089"/>
    </source>
</evidence>
<dbReference type="PROSITE" id="PS50002">
    <property type="entry name" value="SH3"/>
    <property type="match status" value="1"/>
</dbReference>
<feature type="compositionally biased region" description="Basic residues" evidence="9">
    <location>
        <begin position="236"/>
        <end position="251"/>
    </location>
</feature>
<dbReference type="Gene3D" id="3.30.60.90">
    <property type="match status" value="1"/>
</dbReference>
<feature type="compositionally biased region" description="Polar residues" evidence="9">
    <location>
        <begin position="643"/>
        <end position="653"/>
    </location>
</feature>
<evidence type="ECO:0000256" key="9">
    <source>
        <dbReference type="SAM" id="MobiDB-lite"/>
    </source>
</evidence>
<dbReference type="GO" id="GO:0006511">
    <property type="term" value="P:ubiquitin-dependent protein catabolic process"/>
    <property type="evidence" value="ECO:0007669"/>
    <property type="project" value="TreeGrafter"/>
</dbReference>
<dbReference type="GeneID" id="25411545"/>
<feature type="region of interest" description="Disordered" evidence="9">
    <location>
        <begin position="236"/>
        <end position="358"/>
    </location>
</feature>
<dbReference type="PANTHER" id="PTHR16079">
    <property type="entry name" value="UBIQUITIN LIGASE PROTEIN CHFR"/>
    <property type="match status" value="1"/>
</dbReference>
<evidence type="ECO:0000256" key="6">
    <source>
        <dbReference type="ARBA" id="ARBA00022843"/>
    </source>
</evidence>
<comment type="similarity">
    <text evidence="1">Belongs to the SH3RF family.</text>
</comment>
<feature type="domain" description="RING-type" evidence="11">
    <location>
        <begin position="20"/>
        <end position="66"/>
    </location>
</feature>
<sequence length="747" mass="82897">MADGASEGGRDLDLEKELSCSICTDVLYRPLTLLDCLHSFCGSCLKEWFAWQASSKGHVYSCPACRAVVRDTRPNATLSTLLDMFLQAHPDKGKTAQEKLDMDKTYKSGDNVIPPVDLGQVSEDEDDEEEQQMLAQVRELSLNDVGLGSRSTAAEHQRQAHRSRHRDDSPRSAQVDALSHQSSIRSLLSQSDMDLGDMEDEIMRHIIDHGLLDGVDLNNLTPEQEDAITDSIARAYRSRRRQDRRDRHHNRDRSAAHPSPRPSAHHHSPHTSSHRHSPSSSAHRRTTSTTTTFSPRASTPIEAQPSATRRRAASASRSHRIDTTSERHRHLAPVSVPRPSNHSSPALPIPPRQESVTEAPAPSINCSRCEKPNIQHSLHYNCERCSGGNFNLCLGCYLTGKGCLNWFGFGRTAWTRYRPHAEHADQDPPHVLSARRYDKNTAFLEQGLFCDGCQAFANACYWHCNTCNDGAWGYCNVCVQQGKHCTHPLASVAHSDSQAPNPSQRHSPSDLYPAPLTPTNTAFHFAVPSTSMPLLPHVPDSSSYSSITLTSYCDICHYSIPPSYARFHCNTCNKGNYDICNSCYHSIVNTGKISRENGPQGWRRCLRSHRMSVIGHEDREHGPHRIVVHDMIGGWALKDTPLTSSSTSTNQNHWRWKENDGSTAKTSSAASSSSSKVSSANAFPPSGGIGLTVQALWSYFPGDGVKDELSFPRHAIITEVENINGDWFWGVYCGEKGLFPGNYVRVI</sequence>
<feature type="region of interest" description="Disordered" evidence="9">
    <location>
        <begin position="105"/>
        <end position="131"/>
    </location>
</feature>
<name>A0A074WMA2_9PEZI</name>
<feature type="region of interest" description="Disordered" evidence="9">
    <location>
        <begin position="643"/>
        <end position="679"/>
    </location>
</feature>
<dbReference type="EMBL" id="KL584715">
    <property type="protein sequence ID" value="KEQ70907.1"/>
    <property type="molecule type" value="Genomic_DNA"/>
</dbReference>
<gene>
    <name evidence="12" type="ORF">M436DRAFT_52155</name>
</gene>
<feature type="compositionally biased region" description="Acidic residues" evidence="9">
    <location>
        <begin position="122"/>
        <end position="131"/>
    </location>
</feature>
<dbReference type="RefSeq" id="XP_013425124.1">
    <property type="nucleotide sequence ID" value="XM_013569670.1"/>
</dbReference>
<protein>
    <recommendedName>
        <fullName evidence="14">RING-type domain-containing protein</fullName>
    </recommendedName>
</protein>
<dbReference type="Gene3D" id="3.30.40.10">
    <property type="entry name" value="Zinc/RING finger domain, C3HC4 (zinc finger)"/>
    <property type="match status" value="1"/>
</dbReference>
<evidence type="ECO:0000256" key="8">
    <source>
        <dbReference type="PROSITE-ProRule" id="PRU00192"/>
    </source>
</evidence>
<keyword evidence="2 8" id="KW-0728">SH3 domain</keyword>
<accession>A0A074WMA2</accession>
<keyword evidence="6" id="KW-0832">Ubl conjugation</keyword>
<dbReference type="GO" id="GO:0005634">
    <property type="term" value="C:nucleus"/>
    <property type="evidence" value="ECO:0007669"/>
    <property type="project" value="TreeGrafter"/>
</dbReference>
<dbReference type="PANTHER" id="PTHR16079:SF4">
    <property type="entry name" value="E3 UBIQUITIN-PROTEIN LIGASE CHFR"/>
    <property type="match status" value="1"/>
</dbReference>
<proteinExistence type="inferred from homology"/>
<dbReference type="AlphaFoldDB" id="A0A074WMA2"/>
<evidence type="ECO:0000256" key="2">
    <source>
        <dbReference type="ARBA" id="ARBA00022443"/>
    </source>
</evidence>
<reference evidence="12 13" key="1">
    <citation type="journal article" date="2014" name="BMC Genomics">
        <title>Genome sequencing of four Aureobasidium pullulans varieties: biotechnological potential, stress tolerance, and description of new species.</title>
        <authorList>
            <person name="Gostin Ar C."/>
            <person name="Ohm R.A."/>
            <person name="Kogej T."/>
            <person name="Sonjak S."/>
            <person name="Turk M."/>
            <person name="Zajc J."/>
            <person name="Zalar P."/>
            <person name="Grube M."/>
            <person name="Sun H."/>
            <person name="Han J."/>
            <person name="Sharma A."/>
            <person name="Chiniquy J."/>
            <person name="Ngan C.Y."/>
            <person name="Lipzen A."/>
            <person name="Barry K."/>
            <person name="Grigoriev I.V."/>
            <person name="Gunde-Cimerman N."/>
        </authorList>
    </citation>
    <scope>NUCLEOTIDE SEQUENCE [LARGE SCALE GENOMIC DNA]</scope>
    <source>
        <strain evidence="12 13">CBS 147.97</strain>
    </source>
</reference>
<feature type="region of interest" description="Disordered" evidence="9">
    <location>
        <begin position="149"/>
        <end position="185"/>
    </location>
</feature>